<name>D3VDW9_XENNA</name>
<evidence type="ECO:0000256" key="1">
    <source>
        <dbReference type="SAM" id="Phobius"/>
    </source>
</evidence>
<dbReference type="EMBL" id="FN667742">
    <property type="protein sequence ID" value="CBJ90036.1"/>
    <property type="molecule type" value="Genomic_DNA"/>
</dbReference>
<keyword evidence="3" id="KW-1185">Reference proteome</keyword>
<gene>
    <name evidence="2" type="ordered locus">XNC1_1976</name>
</gene>
<reference evidence="2 3" key="1">
    <citation type="journal article" date="2011" name="PLoS ONE">
        <title>The entomopathogenic bacterial endosymbionts xenorhabdus and photorhabdus: convergent lifestyles from divergent genomes.</title>
        <authorList>
            <person name="Chaston J.M."/>
            <person name="Suen G."/>
            <person name="Tucker S.L."/>
            <person name="Andersen A.W."/>
            <person name="Bhasin A."/>
            <person name="Bode E."/>
            <person name="Bode H.B."/>
            <person name="Brachmann A.O."/>
            <person name="Cowles C.E."/>
            <person name="Cowles K.N."/>
            <person name="Darby C."/>
            <person name="de Leon L."/>
            <person name="Drace K."/>
            <person name="Du Z."/>
            <person name="Givaudan A."/>
            <person name="Herbert Tran E.E."/>
            <person name="Jewell K.A."/>
            <person name="Knack J.J."/>
            <person name="Krasomil-Osterfeld K.C."/>
            <person name="Kukor R."/>
            <person name="Lanois A."/>
            <person name="Latreille P."/>
            <person name="Leimgruber N.K."/>
            <person name="Lipke C.M."/>
            <person name="Liu R."/>
            <person name="Lu X."/>
            <person name="Martens E.C."/>
            <person name="Marri P.R."/>
            <person name="Medigue C."/>
            <person name="Menard M.L."/>
            <person name="Miller N.M."/>
            <person name="Morales-Soto N."/>
            <person name="Norton S."/>
            <person name="Ogier J.C."/>
            <person name="Orchard S.S."/>
            <person name="Park D."/>
            <person name="Park Y."/>
            <person name="Qurollo B.A."/>
            <person name="Sugar D.R."/>
            <person name="Richards G.R."/>
            <person name="Rouy Z."/>
            <person name="Slominski B."/>
            <person name="Slominski K."/>
            <person name="Snyder H."/>
            <person name="Tjaden B.C."/>
            <person name="van der Hoeven R."/>
            <person name="Welch R.D."/>
            <person name="Wheeler C."/>
            <person name="Xiang B."/>
            <person name="Barbazuk B."/>
            <person name="Gaudriault S."/>
            <person name="Goodner B."/>
            <person name="Slater S.C."/>
            <person name="Forst S."/>
            <person name="Goldman B.S."/>
            <person name="Goodrich-Blair H."/>
        </authorList>
    </citation>
    <scope>NUCLEOTIDE SEQUENCE [LARGE SCALE GENOMIC DNA]</scope>
    <source>
        <strain evidence="3">ATCC 19061 / DSM 3370 / CCUG 14189 / LMG 1036 / NCIMB 9965 / AN6</strain>
    </source>
</reference>
<evidence type="ECO:0000313" key="3">
    <source>
        <dbReference type="Proteomes" id="UP000008075"/>
    </source>
</evidence>
<evidence type="ECO:0000313" key="2">
    <source>
        <dbReference type="EMBL" id="CBJ90036.1"/>
    </source>
</evidence>
<dbReference type="AlphaFoldDB" id="D3VDW9"/>
<dbReference type="Proteomes" id="UP000008075">
    <property type="component" value="Chromosome"/>
</dbReference>
<dbReference type="HOGENOM" id="CLU_3298828_0_0_6"/>
<organism evidence="2 3">
    <name type="scientific">Xenorhabdus nematophila (strain ATCC 19061 / DSM 3370 / CCUG 14189 / LMG 1036 / NCIMB 9965 / AN6)</name>
    <dbReference type="NCBI Taxonomy" id="406817"/>
    <lineage>
        <taxon>Bacteria</taxon>
        <taxon>Pseudomonadati</taxon>
        <taxon>Pseudomonadota</taxon>
        <taxon>Gammaproteobacteria</taxon>
        <taxon>Enterobacterales</taxon>
        <taxon>Morganellaceae</taxon>
        <taxon>Xenorhabdus</taxon>
    </lineage>
</organism>
<keyword evidence="1" id="KW-0812">Transmembrane</keyword>
<feature type="transmembrane region" description="Helical" evidence="1">
    <location>
        <begin position="7"/>
        <end position="24"/>
    </location>
</feature>
<keyword evidence="1" id="KW-1133">Transmembrane helix</keyword>
<dbReference type="KEGG" id="xne:XNC1_1976"/>
<sequence length="40" mass="4597">MLQHTGALLFMLHFLKNLYLYALLPNFPISTFSPRSSISI</sequence>
<protein>
    <submittedName>
        <fullName evidence="2">Uncharacterized protein</fullName>
    </submittedName>
</protein>
<keyword evidence="1" id="KW-0472">Membrane</keyword>
<accession>D3VDW9</accession>
<proteinExistence type="predicted"/>